<dbReference type="Pfam" id="PF01266">
    <property type="entry name" value="DAO"/>
    <property type="match status" value="1"/>
</dbReference>
<feature type="transmembrane region" description="Helical" evidence="2">
    <location>
        <begin position="12"/>
        <end position="37"/>
    </location>
</feature>
<evidence type="ECO:0000256" key="1">
    <source>
        <dbReference type="ARBA" id="ARBA00023002"/>
    </source>
</evidence>
<dbReference type="GO" id="GO:0005737">
    <property type="term" value="C:cytoplasm"/>
    <property type="evidence" value="ECO:0007669"/>
    <property type="project" value="TreeGrafter"/>
</dbReference>
<sequence>MTKTENHLQGKNIAVVGAGIIGACCAAHLTSCGAKVTVFDRAMPGMAGPSRGNAAHIAASAFFPLAAPGIILDALPMLLDARAPLKMPLGQWLKLMPWLVSFMLNANKSTYQRNVNALGEFNRSVHADTEQLYRLAGLSDHLQHDGALYVYESRGSLEKSHQEFATRQRFGFDCQPLSPEQIYELEPSLAKIFTGGYLIPQWMTVRDPQKIVGGLMDYCIRQGGQFLCENISGLSSSGHGVDIRFKNGNSAAFDQAIVAAGVGSKPLVKKQGQKKLLTAERGYNLTYTQPGIALKRAVMFADRGVVATRVDDGLRIGGWAELVADDIPANQGYFSRINDIARELFPALTTAEHYPWMGARPSTPDSLPVIERSEADHNIVYAFGHGHLGLTQGATTAKKVAQLLLPG</sequence>
<dbReference type="SUPFAM" id="SSF51905">
    <property type="entry name" value="FAD/NAD(P)-binding domain"/>
    <property type="match status" value="1"/>
</dbReference>
<keyword evidence="2" id="KW-1133">Transmembrane helix</keyword>
<dbReference type="PANTHER" id="PTHR13847">
    <property type="entry name" value="SARCOSINE DEHYDROGENASE-RELATED"/>
    <property type="match status" value="1"/>
</dbReference>
<dbReference type="SUPFAM" id="SSF54373">
    <property type="entry name" value="FAD-linked reductases, C-terminal domain"/>
    <property type="match status" value="1"/>
</dbReference>
<dbReference type="InterPro" id="IPR036188">
    <property type="entry name" value="FAD/NAD-bd_sf"/>
</dbReference>
<dbReference type="EMBL" id="CP059733">
    <property type="protein sequence ID" value="WDE07193.1"/>
    <property type="molecule type" value="Genomic_DNA"/>
</dbReference>
<dbReference type="Proteomes" id="UP000032352">
    <property type="component" value="Chromosome"/>
</dbReference>
<organism evidence="4 5">
    <name type="scientific">Thalassomonas viridans</name>
    <dbReference type="NCBI Taxonomy" id="137584"/>
    <lineage>
        <taxon>Bacteria</taxon>
        <taxon>Pseudomonadati</taxon>
        <taxon>Pseudomonadota</taxon>
        <taxon>Gammaproteobacteria</taxon>
        <taxon>Alteromonadales</taxon>
        <taxon>Colwelliaceae</taxon>
        <taxon>Thalassomonas</taxon>
    </lineage>
</organism>
<keyword evidence="2" id="KW-0812">Transmembrane</keyword>
<keyword evidence="2" id="KW-0472">Membrane</keyword>
<reference evidence="4 5" key="2">
    <citation type="journal article" date="2022" name="Mar. Drugs">
        <title>Bioassay-Guided Fractionation Leads to the Detection of Cholic Acid Generated by the Rare Thalassomonas sp.</title>
        <authorList>
            <person name="Pheiffer F."/>
            <person name="Schneider Y.K."/>
            <person name="Hansen E.H."/>
            <person name="Andersen J.H."/>
            <person name="Isaksson J."/>
            <person name="Busche T."/>
            <person name="R C."/>
            <person name="Kalinowski J."/>
            <person name="Zyl L.V."/>
            <person name="Trindade M."/>
        </authorList>
    </citation>
    <scope>NUCLEOTIDE SEQUENCE [LARGE SCALE GENOMIC DNA]</scope>
    <source>
        <strain evidence="4 5">XOM25</strain>
    </source>
</reference>
<name>A0AAE9Z8E3_9GAMM</name>
<dbReference type="Gene3D" id="3.30.9.10">
    <property type="entry name" value="D-Amino Acid Oxidase, subunit A, domain 2"/>
    <property type="match status" value="1"/>
</dbReference>
<proteinExistence type="predicted"/>
<protein>
    <submittedName>
        <fullName evidence="4">FAD-binding oxidoreductase</fullName>
    </submittedName>
</protein>
<evidence type="ECO:0000313" key="5">
    <source>
        <dbReference type="Proteomes" id="UP000032352"/>
    </source>
</evidence>
<dbReference type="KEGG" id="tvd:SG34_010020"/>
<dbReference type="InterPro" id="IPR006076">
    <property type="entry name" value="FAD-dep_OxRdtase"/>
</dbReference>
<dbReference type="RefSeq" id="WP_044842586.1">
    <property type="nucleotide sequence ID" value="NZ_CP059733.1"/>
</dbReference>
<evidence type="ECO:0000313" key="4">
    <source>
        <dbReference type="EMBL" id="WDE07193.1"/>
    </source>
</evidence>
<evidence type="ECO:0000256" key="2">
    <source>
        <dbReference type="SAM" id="Phobius"/>
    </source>
</evidence>
<dbReference type="AlphaFoldDB" id="A0AAE9Z8E3"/>
<accession>A0AAE9Z8E3</accession>
<dbReference type="GO" id="GO:0016491">
    <property type="term" value="F:oxidoreductase activity"/>
    <property type="evidence" value="ECO:0007669"/>
    <property type="project" value="UniProtKB-KW"/>
</dbReference>
<evidence type="ECO:0000259" key="3">
    <source>
        <dbReference type="Pfam" id="PF01266"/>
    </source>
</evidence>
<keyword evidence="1" id="KW-0560">Oxidoreductase</keyword>
<dbReference type="Gene3D" id="3.50.50.60">
    <property type="entry name" value="FAD/NAD(P)-binding domain"/>
    <property type="match status" value="2"/>
</dbReference>
<reference evidence="4 5" key="1">
    <citation type="journal article" date="2015" name="Genome Announc.">
        <title>Draft Genome Sequences of Marine Isolates of Thalassomonas viridans and Thalassomonas actiniarum.</title>
        <authorList>
            <person name="Olonade I."/>
            <person name="van Zyl L.J."/>
            <person name="Trindade M."/>
        </authorList>
    </citation>
    <scope>NUCLEOTIDE SEQUENCE [LARGE SCALE GENOMIC DNA]</scope>
    <source>
        <strain evidence="4 5">XOM25</strain>
    </source>
</reference>
<feature type="domain" description="FAD dependent oxidoreductase" evidence="3">
    <location>
        <begin position="13"/>
        <end position="403"/>
    </location>
</feature>
<keyword evidence="5" id="KW-1185">Reference proteome</keyword>
<dbReference type="PROSITE" id="PS51257">
    <property type="entry name" value="PROKAR_LIPOPROTEIN"/>
    <property type="match status" value="1"/>
</dbReference>
<gene>
    <name evidence="4" type="ORF">SG34_010020</name>
</gene>
<dbReference type="PANTHER" id="PTHR13847:SF289">
    <property type="entry name" value="GLYCINE OXIDASE"/>
    <property type="match status" value="1"/>
</dbReference>